<evidence type="ECO:0000313" key="3">
    <source>
        <dbReference type="EMBL" id="OWJ85953.1"/>
    </source>
</evidence>
<dbReference type="EMBL" id="NIPX01000002">
    <property type="protein sequence ID" value="OWJ85953.1"/>
    <property type="molecule type" value="Genomic_DNA"/>
</dbReference>
<name>A0A212AWU5_9RHOB</name>
<keyword evidence="1" id="KW-0472">Membrane</keyword>
<proteinExistence type="predicted"/>
<evidence type="ECO:0000256" key="1">
    <source>
        <dbReference type="SAM" id="Phobius"/>
    </source>
</evidence>
<keyword evidence="5" id="KW-1185">Reference proteome</keyword>
<evidence type="ECO:0000313" key="5">
    <source>
        <dbReference type="Proteomes" id="UP000214673"/>
    </source>
</evidence>
<evidence type="ECO:0000313" key="2">
    <source>
        <dbReference type="EMBL" id="OWJ71271.1"/>
    </source>
</evidence>
<keyword evidence="1" id="KW-1133">Transmembrane helix</keyword>
<organism evidence="3 4">
    <name type="scientific">Haematobacter missouriensis</name>
    <dbReference type="NCBI Taxonomy" id="366616"/>
    <lineage>
        <taxon>Bacteria</taxon>
        <taxon>Pseudomonadati</taxon>
        <taxon>Pseudomonadota</taxon>
        <taxon>Alphaproteobacteria</taxon>
        <taxon>Rhodobacterales</taxon>
        <taxon>Paracoccaceae</taxon>
        <taxon>Haematobacter</taxon>
    </lineage>
</organism>
<gene>
    <name evidence="3" type="ORF">CDV52_01960</name>
    <name evidence="2" type="ORF">CDV53_18910</name>
</gene>
<protein>
    <submittedName>
        <fullName evidence="3">Uncharacterized protein</fullName>
    </submittedName>
</protein>
<reference evidence="4 5" key="1">
    <citation type="submission" date="2016-11" db="EMBL/GenBank/DDBJ databases">
        <title>Comparison of Traditional DNA-DNA Hybridization with In Silico Genomic Analysis.</title>
        <authorList>
            <person name="Nicholson A.C."/>
            <person name="Sammons S."/>
            <person name="Humrighouse B.W."/>
            <person name="Graziano J."/>
            <person name="Lasker B."/>
            <person name="Whitney A.M."/>
            <person name="Mcquiston J.R."/>
        </authorList>
    </citation>
    <scope>NUCLEOTIDE SEQUENCE [LARGE SCALE GENOMIC DNA]</scope>
    <source>
        <strain evidence="2 5">H1892</strain>
        <strain evidence="3 4">H2381</strain>
    </source>
</reference>
<dbReference type="OrthoDB" id="7376211at2"/>
<dbReference type="RefSeq" id="WP_035740736.1">
    <property type="nucleotide sequence ID" value="NZ_CALUEG010000003.1"/>
</dbReference>
<dbReference type="AlphaFoldDB" id="A0A212AWU5"/>
<feature type="transmembrane region" description="Helical" evidence="1">
    <location>
        <begin position="49"/>
        <end position="68"/>
    </location>
</feature>
<feature type="transmembrane region" description="Helical" evidence="1">
    <location>
        <begin position="17"/>
        <end position="37"/>
    </location>
</feature>
<accession>A0A212AWU5</accession>
<sequence>MPADSARTSRAPSRARFACLVFLFVYPLVTGLLYLSLSLVPEMPVWERTLHIVPVVVVSMVWAIIPLIQKRLFHLL</sequence>
<dbReference type="Proteomes" id="UP000214673">
    <property type="component" value="Unassembled WGS sequence"/>
</dbReference>
<dbReference type="Proteomes" id="UP000196640">
    <property type="component" value="Unassembled WGS sequence"/>
</dbReference>
<dbReference type="EMBL" id="NIPV01000116">
    <property type="protein sequence ID" value="OWJ71271.1"/>
    <property type="molecule type" value="Genomic_DNA"/>
</dbReference>
<comment type="caution">
    <text evidence="3">The sequence shown here is derived from an EMBL/GenBank/DDBJ whole genome shotgun (WGS) entry which is preliminary data.</text>
</comment>
<evidence type="ECO:0000313" key="4">
    <source>
        <dbReference type="Proteomes" id="UP000196640"/>
    </source>
</evidence>
<keyword evidence="1" id="KW-0812">Transmembrane</keyword>